<protein>
    <submittedName>
        <fullName evidence="2">ABC-2 type transport system permease protein</fullName>
    </submittedName>
</protein>
<organism evidence="2 3">
    <name type="scientific">Halomonas caseinilytica</name>
    <dbReference type="NCBI Taxonomy" id="438744"/>
    <lineage>
        <taxon>Bacteria</taxon>
        <taxon>Pseudomonadati</taxon>
        <taxon>Pseudomonadota</taxon>
        <taxon>Gammaproteobacteria</taxon>
        <taxon>Oceanospirillales</taxon>
        <taxon>Halomonadaceae</taxon>
        <taxon>Halomonas</taxon>
    </lineage>
</organism>
<dbReference type="RefSeq" id="WP_137055195.1">
    <property type="nucleotide sequence ID" value="NZ_BDEO01000003.1"/>
</dbReference>
<accession>A0A1M6V6Q3</accession>
<reference evidence="3" key="1">
    <citation type="submission" date="2016-11" db="EMBL/GenBank/DDBJ databases">
        <authorList>
            <person name="Varghese N."/>
            <person name="Submissions S."/>
        </authorList>
    </citation>
    <scope>NUCLEOTIDE SEQUENCE [LARGE SCALE GENOMIC DNA]</scope>
    <source>
        <strain evidence="3">ALO Sharm</strain>
    </source>
</reference>
<gene>
    <name evidence="2" type="ORF">SAMN05192556_105111</name>
</gene>
<feature type="transmembrane region" description="Helical" evidence="1">
    <location>
        <begin position="212"/>
        <end position="231"/>
    </location>
</feature>
<keyword evidence="3" id="KW-1185">Reference proteome</keyword>
<feature type="transmembrane region" description="Helical" evidence="1">
    <location>
        <begin position="51"/>
        <end position="73"/>
    </location>
</feature>
<evidence type="ECO:0000313" key="2">
    <source>
        <dbReference type="EMBL" id="SHK77152.1"/>
    </source>
</evidence>
<proteinExistence type="predicted"/>
<dbReference type="Proteomes" id="UP000184248">
    <property type="component" value="Unassembled WGS sequence"/>
</dbReference>
<keyword evidence="1" id="KW-1133">Transmembrane helix</keyword>
<feature type="transmembrane region" description="Helical" evidence="1">
    <location>
        <begin position="160"/>
        <end position="181"/>
    </location>
</feature>
<feature type="transmembrane region" description="Helical" evidence="1">
    <location>
        <begin position="94"/>
        <end position="117"/>
    </location>
</feature>
<feature type="transmembrane region" description="Helical" evidence="1">
    <location>
        <begin position="129"/>
        <end position="153"/>
    </location>
</feature>
<keyword evidence="1" id="KW-0472">Membrane</keyword>
<keyword evidence="1" id="KW-0812">Transmembrane</keyword>
<sequence>MKKIHNIISLAIIFVREALREPGWMFWSLAFPSILVVTLFLNGNGALDDRLYGVLLGFIAIVTGLRGTGTYMLGRREAGFLKAFVAFRAAQRRFLAAQIISGFIFTYGVVLIFSLVLSFTPGSLGLFDFLGMAIRSVPVVLCVGLSSCILNLIPMKFQRVFGVMSMSFAPMLLLAMARVNFGDEVAWVVWINYFNPVSIGAEIIDPAGRVEWPTLLICVILSVLSVFLTLSKFSTETYWDKEG</sequence>
<dbReference type="AlphaFoldDB" id="A0A1M6V6Q3"/>
<dbReference type="EMBL" id="FRAL01000005">
    <property type="protein sequence ID" value="SHK77152.1"/>
    <property type="molecule type" value="Genomic_DNA"/>
</dbReference>
<dbReference type="OrthoDB" id="8684962at2"/>
<evidence type="ECO:0000256" key="1">
    <source>
        <dbReference type="SAM" id="Phobius"/>
    </source>
</evidence>
<evidence type="ECO:0000313" key="3">
    <source>
        <dbReference type="Proteomes" id="UP000184248"/>
    </source>
</evidence>
<name>A0A1M6V6Q3_9GAMM</name>
<feature type="transmembrane region" description="Helical" evidence="1">
    <location>
        <begin position="24"/>
        <end position="45"/>
    </location>
</feature>